<evidence type="ECO:0000313" key="1">
    <source>
        <dbReference type="EMBL" id="EWM20506.1"/>
    </source>
</evidence>
<accession>W7TJK8</accession>
<keyword evidence="2" id="KW-1185">Reference proteome</keyword>
<organism evidence="1 2">
    <name type="scientific">Nannochloropsis gaditana</name>
    <dbReference type="NCBI Taxonomy" id="72520"/>
    <lineage>
        <taxon>Eukaryota</taxon>
        <taxon>Sar</taxon>
        <taxon>Stramenopiles</taxon>
        <taxon>Ochrophyta</taxon>
        <taxon>Eustigmatophyceae</taxon>
        <taxon>Eustigmatales</taxon>
        <taxon>Monodopsidaceae</taxon>
        <taxon>Nannochloropsis</taxon>
    </lineage>
</organism>
<comment type="caution">
    <text evidence="1">The sequence shown here is derived from an EMBL/GenBank/DDBJ whole genome shotgun (WGS) entry which is preliminary data.</text>
</comment>
<dbReference type="EMBL" id="AZIL01003022">
    <property type="protein sequence ID" value="EWM20506.1"/>
    <property type="molecule type" value="Genomic_DNA"/>
</dbReference>
<name>W7TJK8_9STRA</name>
<evidence type="ECO:0000313" key="2">
    <source>
        <dbReference type="Proteomes" id="UP000019335"/>
    </source>
</evidence>
<proteinExistence type="predicted"/>
<reference evidence="1 2" key="1">
    <citation type="journal article" date="2014" name="Mol. Plant">
        <title>Chromosome Scale Genome Assembly and Transcriptome Profiling of Nannochloropsis gaditana in Nitrogen Depletion.</title>
        <authorList>
            <person name="Corteggiani Carpinelli E."/>
            <person name="Telatin A."/>
            <person name="Vitulo N."/>
            <person name="Forcato C."/>
            <person name="D'Angelo M."/>
            <person name="Schiavon R."/>
            <person name="Vezzi A."/>
            <person name="Giacometti G.M."/>
            <person name="Morosinotto T."/>
            <person name="Valle G."/>
        </authorList>
    </citation>
    <scope>NUCLEOTIDE SEQUENCE [LARGE SCALE GENOMIC DNA]</scope>
    <source>
        <strain evidence="1 2">B-31</strain>
    </source>
</reference>
<gene>
    <name evidence="1" type="ORF">Naga_100607g3</name>
</gene>
<dbReference type="OrthoDB" id="46612at2759"/>
<protein>
    <submittedName>
        <fullName evidence="1">Uncharacterized protein</fullName>
    </submittedName>
</protein>
<dbReference type="Proteomes" id="UP000019335">
    <property type="component" value="Unassembled WGS sequence"/>
</dbReference>
<sequence length="234" mass="27699">MAKTAGTSVNGELAVHFERICGHKGYSYDAFQVNERTQNSEAEMKDSFAKMRKGFSRQRVPYDFMDEIGYENCDWISQELPARFWNKFTSWPLPLELHLPCREPVDHLMSLCNFKNAPFDCEQDIPQQVRRCVGWMDRFSMQLTNSKNMELKCYKFNKTFPGYIQYMAKRLERKKIEREYVFVPTNKDRVKSQECIWDNNHVQEAVRAYLVASYDYYKFCDTCIGSAKELRLGE</sequence>
<dbReference type="AlphaFoldDB" id="W7TJK8"/>